<gene>
    <name evidence="4" type="ORF">VVR66_08675</name>
</gene>
<keyword evidence="1 2" id="KW-0238">DNA-binding</keyword>
<evidence type="ECO:0000256" key="2">
    <source>
        <dbReference type="PROSITE-ProRule" id="PRU00335"/>
    </source>
</evidence>
<dbReference type="Proteomes" id="UP001558481">
    <property type="component" value="Unassembled WGS sequence"/>
</dbReference>
<dbReference type="PRINTS" id="PR00455">
    <property type="entry name" value="HTHTETR"/>
</dbReference>
<organism evidence="4 5">
    <name type="scientific">Kocuria carniphila</name>
    <dbReference type="NCBI Taxonomy" id="262208"/>
    <lineage>
        <taxon>Bacteria</taxon>
        <taxon>Bacillati</taxon>
        <taxon>Actinomycetota</taxon>
        <taxon>Actinomycetes</taxon>
        <taxon>Micrococcales</taxon>
        <taxon>Micrococcaceae</taxon>
        <taxon>Kocuria</taxon>
    </lineage>
</organism>
<dbReference type="InterPro" id="IPR001647">
    <property type="entry name" value="HTH_TetR"/>
</dbReference>
<evidence type="ECO:0000313" key="5">
    <source>
        <dbReference type="Proteomes" id="UP001558481"/>
    </source>
</evidence>
<name>A0ABV3V2H2_9MICC</name>
<dbReference type="InterPro" id="IPR009057">
    <property type="entry name" value="Homeodomain-like_sf"/>
</dbReference>
<evidence type="ECO:0000313" key="4">
    <source>
        <dbReference type="EMBL" id="MEX3594785.1"/>
    </source>
</evidence>
<dbReference type="RefSeq" id="WP_368629457.1">
    <property type="nucleotide sequence ID" value="NZ_JAYWLU010000008.1"/>
</dbReference>
<comment type="caution">
    <text evidence="4">The sequence shown here is derived from an EMBL/GenBank/DDBJ whole genome shotgun (WGS) entry which is preliminary data.</text>
</comment>
<feature type="DNA-binding region" description="H-T-H motif" evidence="2">
    <location>
        <begin position="28"/>
        <end position="47"/>
    </location>
</feature>
<evidence type="ECO:0000256" key="1">
    <source>
        <dbReference type="ARBA" id="ARBA00023125"/>
    </source>
</evidence>
<dbReference type="SUPFAM" id="SSF46689">
    <property type="entry name" value="Homeodomain-like"/>
    <property type="match status" value="1"/>
</dbReference>
<sequence length="196" mass="21663">MARPSKFTTEDILDAAARAVAHRGRDVALVQIASELGGPTGSLYHRFSSRDVLLVNLWIRSIRRFHQGFLAAAAGEDPAQAAIDCAVHIPVFCRQHPHDAAAMTLYRQHELVTHGPEELRDDVSRINHPVIAALKELAVRRYGTSDEFHQTLMLTACEESPYGLVRPYIASSQTIPDWMDDAVRASSQAILALGDR</sequence>
<reference evidence="4 5" key="1">
    <citation type="journal article" date="2024" name="Fungal Genet. Biol.">
        <title>The porcine skin microbiome exhibits broad fungal antagonism.</title>
        <authorList>
            <person name="De La Cruz K.F."/>
            <person name="Townsend E.C."/>
            <person name="Alex Cheong J.Z."/>
            <person name="Salamzade R."/>
            <person name="Liu A."/>
            <person name="Sandstrom S."/>
            <person name="Davila E."/>
            <person name="Huang L."/>
            <person name="Xu K.H."/>
            <person name="Wu S.Y."/>
            <person name="Meudt J.J."/>
            <person name="Shanmuganayagam D."/>
            <person name="Gibson A.L.F."/>
            <person name="Kalan L.R."/>
        </authorList>
    </citation>
    <scope>NUCLEOTIDE SEQUENCE [LARGE SCALE GENOMIC DNA]</scope>
    <source>
        <strain evidence="4 5">LK2625</strain>
    </source>
</reference>
<feature type="domain" description="HTH tetR-type" evidence="3">
    <location>
        <begin position="6"/>
        <end position="65"/>
    </location>
</feature>
<dbReference type="Pfam" id="PF00440">
    <property type="entry name" value="TetR_N"/>
    <property type="match status" value="1"/>
</dbReference>
<protein>
    <submittedName>
        <fullName evidence="4">TetR/AcrR family transcriptional regulator</fullName>
    </submittedName>
</protein>
<proteinExistence type="predicted"/>
<evidence type="ECO:0000259" key="3">
    <source>
        <dbReference type="PROSITE" id="PS50977"/>
    </source>
</evidence>
<dbReference type="Gene3D" id="1.10.357.10">
    <property type="entry name" value="Tetracycline Repressor, domain 2"/>
    <property type="match status" value="1"/>
</dbReference>
<dbReference type="PROSITE" id="PS50977">
    <property type="entry name" value="HTH_TETR_2"/>
    <property type="match status" value="1"/>
</dbReference>
<accession>A0ABV3V2H2</accession>
<keyword evidence="5" id="KW-1185">Reference proteome</keyword>
<dbReference type="EMBL" id="JAYWLU010000008">
    <property type="protein sequence ID" value="MEX3594785.1"/>
    <property type="molecule type" value="Genomic_DNA"/>
</dbReference>